<dbReference type="SUPFAM" id="SSF51735">
    <property type="entry name" value="NAD(P)-binding Rossmann-fold domains"/>
    <property type="match status" value="1"/>
</dbReference>
<dbReference type="Pfam" id="PF00106">
    <property type="entry name" value="adh_short"/>
    <property type="match status" value="1"/>
</dbReference>
<keyword evidence="13" id="KW-1185">Reference proteome</keyword>
<feature type="non-terminal residue" evidence="12">
    <location>
        <position position="1"/>
    </location>
</feature>
<dbReference type="Gene3D" id="3.40.50.720">
    <property type="entry name" value="NAD(P)-binding Rossmann-like Domain"/>
    <property type="match status" value="1"/>
</dbReference>
<dbReference type="GO" id="GO:0047560">
    <property type="term" value="F:3-dehydrosphinganine reductase activity"/>
    <property type="evidence" value="ECO:0007669"/>
    <property type="project" value="UniProtKB-EC"/>
</dbReference>
<name>A0A4V1IX17_9FUNG</name>
<evidence type="ECO:0000313" key="13">
    <source>
        <dbReference type="Proteomes" id="UP000271241"/>
    </source>
</evidence>
<evidence type="ECO:0000256" key="6">
    <source>
        <dbReference type="ARBA" id="ARBA00022919"/>
    </source>
</evidence>
<dbReference type="InterPro" id="IPR036291">
    <property type="entry name" value="NAD(P)-bd_dom_sf"/>
</dbReference>
<evidence type="ECO:0000256" key="1">
    <source>
        <dbReference type="ARBA" id="ARBA00004240"/>
    </source>
</evidence>
<evidence type="ECO:0000256" key="2">
    <source>
        <dbReference type="ARBA" id="ARBA00004760"/>
    </source>
</evidence>
<comment type="catalytic activity">
    <reaction evidence="11">
        <text>sphinganine + NADP(+) = 3-oxosphinganine + NADPH + H(+)</text>
        <dbReference type="Rhea" id="RHEA:22640"/>
        <dbReference type="ChEBI" id="CHEBI:15378"/>
        <dbReference type="ChEBI" id="CHEBI:57783"/>
        <dbReference type="ChEBI" id="CHEBI:57817"/>
        <dbReference type="ChEBI" id="CHEBI:58299"/>
        <dbReference type="ChEBI" id="CHEBI:58349"/>
        <dbReference type="EC" id="1.1.1.102"/>
    </reaction>
    <physiologicalReaction direction="right-to-left" evidence="11">
        <dbReference type="Rhea" id="RHEA:22642"/>
    </physiologicalReaction>
</comment>
<evidence type="ECO:0000256" key="9">
    <source>
        <dbReference type="ARBA" id="ARBA00026112"/>
    </source>
</evidence>
<dbReference type="EC" id="1.1.1.102" evidence="9"/>
<keyword evidence="8" id="KW-0443">Lipid metabolism</keyword>
<dbReference type="GO" id="GO:0006666">
    <property type="term" value="P:3-keto-sphinganine metabolic process"/>
    <property type="evidence" value="ECO:0007669"/>
    <property type="project" value="InterPro"/>
</dbReference>
<proteinExistence type="predicted"/>
<dbReference type="OrthoDB" id="10267115at2759"/>
<dbReference type="InterPro" id="IPR002347">
    <property type="entry name" value="SDR_fam"/>
</dbReference>
<dbReference type="GO" id="GO:0030148">
    <property type="term" value="P:sphingolipid biosynthetic process"/>
    <property type="evidence" value="ECO:0007669"/>
    <property type="project" value="InterPro"/>
</dbReference>
<accession>A0A4V1IX17</accession>
<dbReference type="InterPro" id="IPR045022">
    <property type="entry name" value="KDSR-like"/>
</dbReference>
<comment type="function">
    <text evidence="10">Catalyzes the reduction of 3'-oxosphinganine (3-ketodihydrosphingosine/KDS) to sphinganine (dihydrosphingosine/DHS), the second step of de novo sphingolipid biosynthesis.</text>
</comment>
<evidence type="ECO:0000256" key="7">
    <source>
        <dbReference type="ARBA" id="ARBA00023002"/>
    </source>
</evidence>
<dbReference type="PANTHER" id="PTHR43550">
    <property type="entry name" value="3-KETODIHYDROSPHINGOSINE REDUCTASE"/>
    <property type="match status" value="1"/>
</dbReference>
<dbReference type="EMBL" id="KZ992509">
    <property type="protein sequence ID" value="RKP09499.1"/>
    <property type="molecule type" value="Genomic_DNA"/>
</dbReference>
<sequence>QHCYITGGSTGLGLELAKQLAREGAHVTIVARNQEALQKAAQEIEAERKSADQRVQWISADISVAEQAVAAIRRAKADFDGMTPELIFTCAGISYPRYFVTQELAEFDAGMQVNYMGTLYTAHVAARLMVHDNVKGKLVFISSTMGFVGFAGYSQYAPTKQALRALAETLRHELLFYGIDVHCFFPGNIDTPGYANENAMKPDFTRELDGEGAKSPAKVADSLVQGLRKGYVYITNDFNTDLLRNLASGCAPSNNVLLDAIIGFIAWVGCP</sequence>
<evidence type="ECO:0000256" key="5">
    <source>
        <dbReference type="ARBA" id="ARBA00022857"/>
    </source>
</evidence>
<reference evidence="13" key="1">
    <citation type="journal article" date="2018" name="Nat. Microbiol.">
        <title>Leveraging single-cell genomics to expand the fungal tree of life.</title>
        <authorList>
            <person name="Ahrendt S.R."/>
            <person name="Quandt C.A."/>
            <person name="Ciobanu D."/>
            <person name="Clum A."/>
            <person name="Salamov A."/>
            <person name="Andreopoulos B."/>
            <person name="Cheng J.F."/>
            <person name="Woyke T."/>
            <person name="Pelin A."/>
            <person name="Henrissat B."/>
            <person name="Reynolds N.K."/>
            <person name="Benny G.L."/>
            <person name="Smith M.E."/>
            <person name="James T.Y."/>
            <person name="Grigoriev I.V."/>
        </authorList>
    </citation>
    <scope>NUCLEOTIDE SEQUENCE [LARGE SCALE GENOMIC DNA]</scope>
    <source>
        <strain evidence="13">RSA 1356</strain>
    </source>
</reference>
<feature type="non-terminal residue" evidence="12">
    <location>
        <position position="271"/>
    </location>
</feature>
<dbReference type="CDD" id="cd08939">
    <property type="entry name" value="KDSR-like_SDR_c"/>
    <property type="match status" value="1"/>
</dbReference>
<comment type="pathway">
    <text evidence="2">Lipid metabolism; sphingolipid metabolism.</text>
</comment>
<comment type="pathway">
    <text evidence="3">Sphingolipid metabolism.</text>
</comment>
<dbReference type="FunFam" id="3.40.50.720:FF:000468">
    <property type="entry name" value="Short-chain dehydrogenase, putative"/>
    <property type="match status" value="1"/>
</dbReference>
<organism evidence="12 13">
    <name type="scientific">Thamnocephalis sphaerospora</name>
    <dbReference type="NCBI Taxonomy" id="78915"/>
    <lineage>
        <taxon>Eukaryota</taxon>
        <taxon>Fungi</taxon>
        <taxon>Fungi incertae sedis</taxon>
        <taxon>Zoopagomycota</taxon>
        <taxon>Zoopagomycotina</taxon>
        <taxon>Zoopagomycetes</taxon>
        <taxon>Zoopagales</taxon>
        <taxon>Sigmoideomycetaceae</taxon>
        <taxon>Thamnocephalis</taxon>
    </lineage>
</organism>
<evidence type="ECO:0000256" key="10">
    <source>
        <dbReference type="ARBA" id="ARBA00044737"/>
    </source>
</evidence>
<evidence type="ECO:0000256" key="3">
    <source>
        <dbReference type="ARBA" id="ARBA00004991"/>
    </source>
</evidence>
<protein>
    <recommendedName>
        <fullName evidence="9">3-dehydrosphinganine reductase</fullName>
        <ecNumber evidence="9">1.1.1.102</ecNumber>
    </recommendedName>
</protein>
<dbReference type="STRING" id="78915.A0A4V1IX17"/>
<gene>
    <name evidence="12" type="ORF">THASP1DRAFT_5903</name>
</gene>
<evidence type="ECO:0000256" key="8">
    <source>
        <dbReference type="ARBA" id="ARBA00023098"/>
    </source>
</evidence>
<evidence type="ECO:0000256" key="11">
    <source>
        <dbReference type="ARBA" id="ARBA00048930"/>
    </source>
</evidence>
<keyword evidence="7" id="KW-0560">Oxidoreductase</keyword>
<dbReference type="AlphaFoldDB" id="A0A4V1IX17"/>
<dbReference type="PRINTS" id="PR00081">
    <property type="entry name" value="GDHRDH"/>
</dbReference>
<dbReference type="PANTHER" id="PTHR43550:SF3">
    <property type="entry name" value="3-KETODIHYDROSPHINGOSINE REDUCTASE"/>
    <property type="match status" value="1"/>
</dbReference>
<dbReference type="Proteomes" id="UP000271241">
    <property type="component" value="Unassembled WGS sequence"/>
</dbReference>
<keyword evidence="5" id="KW-0521">NADP</keyword>
<evidence type="ECO:0000256" key="4">
    <source>
        <dbReference type="ARBA" id="ARBA00022824"/>
    </source>
</evidence>
<evidence type="ECO:0000313" key="12">
    <source>
        <dbReference type="EMBL" id="RKP09499.1"/>
    </source>
</evidence>
<keyword evidence="6" id="KW-0746">Sphingolipid metabolism</keyword>
<keyword evidence="4" id="KW-0256">Endoplasmic reticulum</keyword>
<dbReference type="GO" id="GO:0005789">
    <property type="term" value="C:endoplasmic reticulum membrane"/>
    <property type="evidence" value="ECO:0007669"/>
    <property type="project" value="TreeGrafter"/>
</dbReference>
<comment type="subcellular location">
    <subcellularLocation>
        <location evidence="1">Endoplasmic reticulum</location>
    </subcellularLocation>
</comment>